<dbReference type="Pfam" id="PF00650">
    <property type="entry name" value="CRAL_TRIO"/>
    <property type="match status" value="1"/>
</dbReference>
<name>A0A4Y7Q8Q7_9AGAM</name>
<evidence type="ECO:0000256" key="14">
    <source>
        <dbReference type="ARBA" id="ARBA00024146"/>
    </source>
</evidence>
<dbReference type="SMART" id="SM00516">
    <property type="entry name" value="SEC14"/>
    <property type="match status" value="1"/>
</dbReference>
<evidence type="ECO:0000256" key="13">
    <source>
        <dbReference type="ARBA" id="ARBA00023136"/>
    </source>
</evidence>
<comment type="similarity">
    <text evidence="3 16">Belongs to the SFH5 family.</text>
</comment>
<evidence type="ECO:0000256" key="2">
    <source>
        <dbReference type="ARBA" id="ARBA00004406"/>
    </source>
</evidence>
<feature type="compositionally biased region" description="Low complexity" evidence="17">
    <location>
        <begin position="17"/>
        <end position="45"/>
    </location>
</feature>
<evidence type="ECO:0000313" key="19">
    <source>
        <dbReference type="EMBL" id="TDL23984.1"/>
    </source>
</evidence>
<dbReference type="GO" id="GO:0008526">
    <property type="term" value="F:phosphatidylinositol transfer activity"/>
    <property type="evidence" value="ECO:0007669"/>
    <property type="project" value="UniProtKB-UniRule"/>
</dbReference>
<keyword evidence="12 16" id="KW-0445">Lipid transport</keyword>
<evidence type="ECO:0000256" key="17">
    <source>
        <dbReference type="SAM" id="MobiDB-lite"/>
    </source>
</evidence>
<protein>
    <recommendedName>
        <fullName evidence="4 16">Phosphatidylinositol transfer protein SFH5</fullName>
        <shortName evidence="16">PITP SFH5</shortName>
    </recommendedName>
</protein>
<dbReference type="InterPro" id="IPR036273">
    <property type="entry name" value="CRAL/TRIO_N_dom_sf"/>
</dbReference>
<dbReference type="GO" id="GO:0032541">
    <property type="term" value="C:cortical endoplasmic reticulum"/>
    <property type="evidence" value="ECO:0007669"/>
    <property type="project" value="TreeGrafter"/>
</dbReference>
<evidence type="ECO:0000256" key="9">
    <source>
        <dbReference type="ARBA" id="ARBA00022824"/>
    </source>
</evidence>
<comment type="cofactor">
    <cofactor evidence="1">
        <name>heme b</name>
        <dbReference type="ChEBI" id="CHEBI:60344"/>
    </cofactor>
</comment>
<dbReference type="GO" id="GO:0043001">
    <property type="term" value="P:Golgi to plasma membrane protein transport"/>
    <property type="evidence" value="ECO:0007669"/>
    <property type="project" value="TreeGrafter"/>
</dbReference>
<evidence type="ECO:0000256" key="6">
    <source>
        <dbReference type="ARBA" id="ARBA00022490"/>
    </source>
</evidence>
<sequence>MSDPAPNPSAEVAPTQASAPEPTKTTTAEAPTPAAAPTPAVVPSAEPAPPAPGAVPTPVAVTAPPAEPTPAPTGPPAPTPAPTAPPEITTTPATPVVPTPTTAEKPAPTPTTSVEKKTEEVVEEPQNALTKKFTDVEWKGVKELRSHIPEILEKAYPDRKDAKSTPTKLWGVTIDPNNPVDARVSVVLVKFLRARNLNTSAAQDMLIETLRWRDEMKVDEILKEEFPKDIFGSLGHVYGHDKGGRPVTYNLYGANQDLKAVFGDVPRFIRWRVQLMEKGIALLDFENVDQMVQVHDYEGVTLSSRDANSKNAASEATSIFQSHYPELLYKKFFINVPTILSWIFWAFKPLISAQTLAKMSVVGSGHRAISKELLPIIDAKELPKRYGGEAEAF</sequence>
<evidence type="ECO:0000313" key="20">
    <source>
        <dbReference type="Proteomes" id="UP000294933"/>
    </source>
</evidence>
<evidence type="ECO:0000256" key="8">
    <source>
        <dbReference type="ARBA" id="ARBA00022723"/>
    </source>
</evidence>
<dbReference type="CDD" id="cd00170">
    <property type="entry name" value="SEC14"/>
    <property type="match status" value="1"/>
</dbReference>
<keyword evidence="6 16" id="KW-0963">Cytoplasm</keyword>
<dbReference type="PROSITE" id="PS50191">
    <property type="entry name" value="CRAL_TRIO"/>
    <property type="match status" value="1"/>
</dbReference>
<evidence type="ECO:0000256" key="12">
    <source>
        <dbReference type="ARBA" id="ARBA00023055"/>
    </source>
</evidence>
<evidence type="ECO:0000256" key="5">
    <source>
        <dbReference type="ARBA" id="ARBA00022448"/>
    </source>
</evidence>
<evidence type="ECO:0000259" key="18">
    <source>
        <dbReference type="PROSITE" id="PS50191"/>
    </source>
</evidence>
<keyword evidence="13 16" id="KW-0472">Membrane</keyword>
<comment type="subcellular location">
    <subcellularLocation>
        <location evidence="16">Cytoplasm</location>
    </subcellularLocation>
    <subcellularLocation>
        <location evidence="2 16">Endoplasmic reticulum membrane</location>
        <topology evidence="2 16">Peripheral membrane protein</topology>
    </subcellularLocation>
    <subcellularLocation>
        <location evidence="16">Microsome membrane</location>
        <topology evidence="16">Peripheral membrane protein</topology>
    </subcellularLocation>
</comment>
<feature type="compositionally biased region" description="Pro residues" evidence="17">
    <location>
        <begin position="46"/>
        <end position="55"/>
    </location>
</feature>
<dbReference type="GO" id="GO:0005829">
    <property type="term" value="C:cytosol"/>
    <property type="evidence" value="ECO:0007669"/>
    <property type="project" value="TreeGrafter"/>
</dbReference>
<dbReference type="SUPFAM" id="SSF52087">
    <property type="entry name" value="CRAL/TRIO domain"/>
    <property type="match status" value="1"/>
</dbReference>
<keyword evidence="10 16" id="KW-0492">Microsome</keyword>
<gene>
    <name evidence="19" type="ORF">BD410DRAFT_786678</name>
</gene>
<keyword evidence="20" id="KW-1185">Reference proteome</keyword>
<dbReference type="AlphaFoldDB" id="A0A4Y7Q8Q7"/>
<keyword evidence="7" id="KW-0349">Heme</keyword>
<dbReference type="InterPro" id="IPR036865">
    <property type="entry name" value="CRAL-TRIO_dom_sf"/>
</dbReference>
<feature type="compositionally biased region" description="Low complexity" evidence="17">
    <location>
        <begin position="86"/>
        <end position="113"/>
    </location>
</feature>
<dbReference type="Gene3D" id="3.40.525.10">
    <property type="entry name" value="CRAL-TRIO lipid binding domain"/>
    <property type="match status" value="1"/>
</dbReference>
<feature type="compositionally biased region" description="Pro residues" evidence="17">
    <location>
        <begin position="65"/>
        <end position="85"/>
    </location>
</feature>
<dbReference type="PANTHER" id="PTHR47669">
    <property type="entry name" value="PHOSPHATIDYLINOSITOL TRANSFER PROTEIN SFH5"/>
    <property type="match status" value="1"/>
</dbReference>
<dbReference type="GO" id="GO:0046872">
    <property type="term" value="F:metal ion binding"/>
    <property type="evidence" value="ECO:0007669"/>
    <property type="project" value="UniProtKB-KW"/>
</dbReference>
<evidence type="ECO:0000256" key="10">
    <source>
        <dbReference type="ARBA" id="ARBA00022848"/>
    </source>
</evidence>
<evidence type="ECO:0000256" key="4">
    <source>
        <dbReference type="ARBA" id="ARBA00018320"/>
    </source>
</evidence>
<evidence type="ECO:0000256" key="1">
    <source>
        <dbReference type="ARBA" id="ARBA00001970"/>
    </source>
</evidence>
<feature type="domain" description="CRAL-TRIO" evidence="18">
    <location>
        <begin position="218"/>
        <end position="393"/>
    </location>
</feature>
<evidence type="ECO:0000256" key="11">
    <source>
        <dbReference type="ARBA" id="ARBA00023004"/>
    </source>
</evidence>
<keyword evidence="8" id="KW-0479">Metal-binding</keyword>
<dbReference type="InterPro" id="IPR001251">
    <property type="entry name" value="CRAL-TRIO_dom"/>
</dbReference>
<evidence type="ECO:0000256" key="16">
    <source>
        <dbReference type="RuleBase" id="RU367059"/>
    </source>
</evidence>
<dbReference type="OrthoDB" id="75724at2759"/>
<dbReference type="GO" id="GO:0005789">
    <property type="term" value="C:endoplasmic reticulum membrane"/>
    <property type="evidence" value="ECO:0007669"/>
    <property type="project" value="UniProtKB-SubCell"/>
</dbReference>
<keyword evidence="9 16" id="KW-0256">Endoplasmic reticulum</keyword>
<evidence type="ECO:0000256" key="3">
    <source>
        <dbReference type="ARBA" id="ARBA00006667"/>
    </source>
</evidence>
<dbReference type="STRING" id="50990.A0A4Y7Q8Q7"/>
<dbReference type="PANTHER" id="PTHR47669:SF1">
    <property type="entry name" value="PHOSPHATIDYLINOSITOL TRANSFER PROTEIN SFH5"/>
    <property type="match status" value="1"/>
</dbReference>
<reference evidence="19 20" key="1">
    <citation type="submission" date="2018-06" db="EMBL/GenBank/DDBJ databases">
        <title>A transcriptomic atlas of mushroom development highlights an independent origin of complex multicellularity.</title>
        <authorList>
            <consortium name="DOE Joint Genome Institute"/>
            <person name="Krizsan K."/>
            <person name="Almasi E."/>
            <person name="Merenyi Z."/>
            <person name="Sahu N."/>
            <person name="Viragh M."/>
            <person name="Koszo T."/>
            <person name="Mondo S."/>
            <person name="Kiss B."/>
            <person name="Balint B."/>
            <person name="Kues U."/>
            <person name="Barry K."/>
            <person name="Hegedus J.C."/>
            <person name="Henrissat B."/>
            <person name="Johnson J."/>
            <person name="Lipzen A."/>
            <person name="Ohm R."/>
            <person name="Nagy I."/>
            <person name="Pangilinan J."/>
            <person name="Yan J."/>
            <person name="Xiong Y."/>
            <person name="Grigoriev I.V."/>
            <person name="Hibbett D.S."/>
            <person name="Nagy L.G."/>
        </authorList>
    </citation>
    <scope>NUCLEOTIDE SEQUENCE [LARGE SCALE GENOMIC DNA]</scope>
    <source>
        <strain evidence="19 20">SZMC22713</strain>
    </source>
</reference>
<proteinExistence type="inferred from homology"/>
<accession>A0A4Y7Q8Q7</accession>
<comment type="catalytic activity">
    <reaction evidence="14">
        <text>a 1,2-diacyl-sn-glycero-3-phospho-(1D-myo-inositol)(in) = a 1,2-diacyl-sn-glycero-3-phospho-(1D-myo-inositol)(out)</text>
        <dbReference type="Rhea" id="RHEA:38691"/>
        <dbReference type="ChEBI" id="CHEBI:57880"/>
    </reaction>
    <physiologicalReaction direction="left-to-right" evidence="14">
        <dbReference type="Rhea" id="RHEA:38692"/>
    </physiologicalReaction>
</comment>
<evidence type="ECO:0000256" key="7">
    <source>
        <dbReference type="ARBA" id="ARBA00022617"/>
    </source>
</evidence>
<dbReference type="VEuPathDB" id="FungiDB:BD410DRAFT_786678"/>
<dbReference type="GO" id="GO:0017157">
    <property type="term" value="P:regulation of exocytosis"/>
    <property type="evidence" value="ECO:0007669"/>
    <property type="project" value="TreeGrafter"/>
</dbReference>
<dbReference type="InterPro" id="IPR042938">
    <property type="entry name" value="Sfh5"/>
</dbReference>
<feature type="region of interest" description="Disordered" evidence="17">
    <location>
        <begin position="1"/>
        <end position="126"/>
    </location>
</feature>
<dbReference type="EMBL" id="ML170168">
    <property type="protein sequence ID" value="TDL23984.1"/>
    <property type="molecule type" value="Genomic_DNA"/>
</dbReference>
<dbReference type="Proteomes" id="UP000294933">
    <property type="component" value="Unassembled WGS sequence"/>
</dbReference>
<dbReference type="GO" id="GO:0005886">
    <property type="term" value="C:plasma membrane"/>
    <property type="evidence" value="ECO:0007669"/>
    <property type="project" value="TreeGrafter"/>
</dbReference>
<dbReference type="InterPro" id="IPR011074">
    <property type="entry name" value="CRAL/TRIO_N_dom"/>
</dbReference>
<dbReference type="SUPFAM" id="SSF46938">
    <property type="entry name" value="CRAL/TRIO N-terminal domain"/>
    <property type="match status" value="1"/>
</dbReference>
<comment type="function">
    <text evidence="15">Non-classical phosphatidylinositol (PtdIns) transfer protein (PITP), which exhibits PtdIns-binding/transfer activity in the absence of detectable PtdCho-binding/transfer activity. Regulates PtdIns(4,5)P2 homeostasis at the plasma membrane. Heme-binding protein that may play a role in organic oxidant-induced stress responses.</text>
</comment>
<dbReference type="Pfam" id="PF03765">
    <property type="entry name" value="CRAL_TRIO_N"/>
    <property type="match status" value="1"/>
</dbReference>
<keyword evidence="11" id="KW-0408">Iron</keyword>
<organism evidence="19 20">
    <name type="scientific">Rickenella mellea</name>
    <dbReference type="NCBI Taxonomy" id="50990"/>
    <lineage>
        <taxon>Eukaryota</taxon>
        <taxon>Fungi</taxon>
        <taxon>Dikarya</taxon>
        <taxon>Basidiomycota</taxon>
        <taxon>Agaricomycotina</taxon>
        <taxon>Agaricomycetes</taxon>
        <taxon>Hymenochaetales</taxon>
        <taxon>Rickenellaceae</taxon>
        <taxon>Rickenella</taxon>
    </lineage>
</organism>
<evidence type="ECO:0000256" key="15">
    <source>
        <dbReference type="ARBA" id="ARBA00024180"/>
    </source>
</evidence>
<keyword evidence="5 16" id="KW-0813">Transport</keyword>